<sequence length="51" mass="6085">MFLKVRCNHIKKLLDKSINEKRFKGKIGESFFCSVGIDILFEFREQLFAFI</sequence>
<dbReference type="EMBL" id="AEBR01000095">
    <property type="protein sequence ID" value="EFM81754.1"/>
    <property type="molecule type" value="Genomic_DNA"/>
</dbReference>
<evidence type="ECO:0000313" key="2">
    <source>
        <dbReference type="Proteomes" id="UP000004846"/>
    </source>
</evidence>
<evidence type="ECO:0000313" key="1">
    <source>
        <dbReference type="EMBL" id="EFM81754.1"/>
    </source>
</evidence>
<dbReference type="HOGENOM" id="CLU_3098519_0_0_9"/>
<accession>A0A125W391</accession>
<proteinExistence type="predicted"/>
<organism evidence="1 2">
    <name type="scientific">Enterococcus faecalis TX4248</name>
    <dbReference type="NCBI Taxonomy" id="749495"/>
    <lineage>
        <taxon>Bacteria</taxon>
        <taxon>Bacillati</taxon>
        <taxon>Bacillota</taxon>
        <taxon>Bacilli</taxon>
        <taxon>Lactobacillales</taxon>
        <taxon>Enterococcaceae</taxon>
        <taxon>Enterococcus</taxon>
    </lineage>
</organism>
<protein>
    <submittedName>
        <fullName evidence="1">Uncharacterized protein</fullName>
    </submittedName>
</protein>
<name>A0A125W391_ENTFL</name>
<reference evidence="1 2" key="1">
    <citation type="submission" date="2010-07" db="EMBL/GenBank/DDBJ databases">
        <authorList>
            <person name="Sid Ahmed O."/>
        </authorList>
    </citation>
    <scope>NUCLEOTIDE SEQUENCE [LARGE SCALE GENOMIC DNA]</scope>
    <source>
        <strain evidence="1 2">TX4248</strain>
    </source>
</reference>
<comment type="caution">
    <text evidence="1">The sequence shown here is derived from an EMBL/GenBank/DDBJ whole genome shotgun (WGS) entry which is preliminary data.</text>
</comment>
<gene>
    <name evidence="1" type="ORF">HMPREF9498_02639</name>
</gene>
<dbReference type="Proteomes" id="UP000004846">
    <property type="component" value="Unassembled WGS sequence"/>
</dbReference>
<dbReference type="AlphaFoldDB" id="A0A125W391"/>